<feature type="coiled-coil region" evidence="1">
    <location>
        <begin position="59"/>
        <end position="86"/>
    </location>
</feature>
<keyword evidence="3" id="KW-1185">Reference proteome</keyword>
<gene>
    <name evidence="2" type="ORF">ARMGADRAFT_854509</name>
</gene>
<dbReference type="EMBL" id="KZ293670">
    <property type="protein sequence ID" value="PBK89113.1"/>
    <property type="molecule type" value="Genomic_DNA"/>
</dbReference>
<dbReference type="Proteomes" id="UP000217790">
    <property type="component" value="Unassembled WGS sequence"/>
</dbReference>
<accession>A0A2H3DLK1</accession>
<proteinExistence type="predicted"/>
<evidence type="ECO:0000256" key="1">
    <source>
        <dbReference type="SAM" id="Coils"/>
    </source>
</evidence>
<evidence type="ECO:0000313" key="3">
    <source>
        <dbReference type="Proteomes" id="UP000217790"/>
    </source>
</evidence>
<feature type="non-terminal residue" evidence="2">
    <location>
        <position position="1"/>
    </location>
</feature>
<evidence type="ECO:0000313" key="2">
    <source>
        <dbReference type="EMBL" id="PBK89113.1"/>
    </source>
</evidence>
<sequence length="109" mass="12458">STVKLKDDGSNWVAFEEKITNKFLDKGLGRHLQGTARAPSHPVEHKGKFYWSTDAGFLHPLSDDDLEKLENKFEEYEQKEAKMHTIIYESISDSTFNEIKGEATAALIW</sequence>
<dbReference type="InParanoid" id="A0A2H3DLK1"/>
<reference evidence="3" key="1">
    <citation type="journal article" date="2017" name="Nat. Ecol. Evol.">
        <title>Genome expansion and lineage-specific genetic innovations in the forest pathogenic fungi Armillaria.</title>
        <authorList>
            <person name="Sipos G."/>
            <person name="Prasanna A.N."/>
            <person name="Walter M.C."/>
            <person name="O'Connor E."/>
            <person name="Balint B."/>
            <person name="Krizsan K."/>
            <person name="Kiss B."/>
            <person name="Hess J."/>
            <person name="Varga T."/>
            <person name="Slot J."/>
            <person name="Riley R."/>
            <person name="Boka B."/>
            <person name="Rigling D."/>
            <person name="Barry K."/>
            <person name="Lee J."/>
            <person name="Mihaltcheva S."/>
            <person name="LaButti K."/>
            <person name="Lipzen A."/>
            <person name="Waldron R."/>
            <person name="Moloney N.M."/>
            <person name="Sperisen C."/>
            <person name="Kredics L."/>
            <person name="Vagvoelgyi C."/>
            <person name="Patrignani A."/>
            <person name="Fitzpatrick D."/>
            <person name="Nagy I."/>
            <person name="Doyle S."/>
            <person name="Anderson J.B."/>
            <person name="Grigoriev I.V."/>
            <person name="Gueldener U."/>
            <person name="Muensterkoetter M."/>
            <person name="Nagy L.G."/>
        </authorList>
    </citation>
    <scope>NUCLEOTIDE SEQUENCE [LARGE SCALE GENOMIC DNA]</scope>
    <source>
        <strain evidence="3">Ar21-2</strain>
    </source>
</reference>
<keyword evidence="1" id="KW-0175">Coiled coil</keyword>
<dbReference type="AlphaFoldDB" id="A0A2H3DLK1"/>
<organism evidence="2 3">
    <name type="scientific">Armillaria gallica</name>
    <name type="common">Bulbous honey fungus</name>
    <name type="synonym">Armillaria bulbosa</name>
    <dbReference type="NCBI Taxonomy" id="47427"/>
    <lineage>
        <taxon>Eukaryota</taxon>
        <taxon>Fungi</taxon>
        <taxon>Dikarya</taxon>
        <taxon>Basidiomycota</taxon>
        <taxon>Agaricomycotina</taxon>
        <taxon>Agaricomycetes</taxon>
        <taxon>Agaricomycetidae</taxon>
        <taxon>Agaricales</taxon>
        <taxon>Marasmiineae</taxon>
        <taxon>Physalacriaceae</taxon>
        <taxon>Armillaria</taxon>
    </lineage>
</organism>
<feature type="non-terminal residue" evidence="2">
    <location>
        <position position="109"/>
    </location>
</feature>
<dbReference type="OMA" id="TIWLTIC"/>
<name>A0A2H3DLK1_ARMGA</name>
<protein>
    <submittedName>
        <fullName evidence="2">Uncharacterized protein</fullName>
    </submittedName>
</protein>
<dbReference type="OrthoDB" id="2692435at2759"/>